<name>G0MG56_CAEBE</name>
<proteinExistence type="predicted"/>
<dbReference type="HOGENOM" id="CLU_3385240_0_0_1"/>
<accession>G0MG56</accession>
<gene>
    <name evidence="1" type="ORF">CAEBREN_24062</name>
</gene>
<evidence type="ECO:0000313" key="1">
    <source>
        <dbReference type="EMBL" id="EGT56540.1"/>
    </source>
</evidence>
<sequence>MLHFTSTSGLAYSMNHHNALLYASFLKRNKLNN</sequence>
<reference evidence="2" key="1">
    <citation type="submission" date="2011-07" db="EMBL/GenBank/DDBJ databases">
        <authorList>
            <consortium name="Caenorhabditis brenneri Sequencing and Analysis Consortium"/>
            <person name="Wilson R.K."/>
        </authorList>
    </citation>
    <scope>NUCLEOTIDE SEQUENCE [LARGE SCALE GENOMIC DNA]</scope>
    <source>
        <strain evidence="2">PB2801</strain>
    </source>
</reference>
<evidence type="ECO:0000313" key="2">
    <source>
        <dbReference type="Proteomes" id="UP000008068"/>
    </source>
</evidence>
<protein>
    <submittedName>
        <fullName evidence="1">Uncharacterized protein</fullName>
    </submittedName>
</protein>
<dbReference type="EMBL" id="GL379793">
    <property type="protein sequence ID" value="EGT56540.1"/>
    <property type="molecule type" value="Genomic_DNA"/>
</dbReference>
<keyword evidence="2" id="KW-1185">Reference proteome</keyword>
<dbReference type="AlphaFoldDB" id="G0MG56"/>
<dbReference type="Proteomes" id="UP000008068">
    <property type="component" value="Unassembled WGS sequence"/>
</dbReference>
<organism evidence="2">
    <name type="scientific">Caenorhabditis brenneri</name>
    <name type="common">Nematode worm</name>
    <dbReference type="NCBI Taxonomy" id="135651"/>
    <lineage>
        <taxon>Eukaryota</taxon>
        <taxon>Metazoa</taxon>
        <taxon>Ecdysozoa</taxon>
        <taxon>Nematoda</taxon>
        <taxon>Chromadorea</taxon>
        <taxon>Rhabditida</taxon>
        <taxon>Rhabditina</taxon>
        <taxon>Rhabditomorpha</taxon>
        <taxon>Rhabditoidea</taxon>
        <taxon>Rhabditidae</taxon>
        <taxon>Peloderinae</taxon>
        <taxon>Caenorhabditis</taxon>
    </lineage>
</organism>
<dbReference type="InParanoid" id="G0MG56"/>